<keyword evidence="3" id="KW-1185">Reference proteome</keyword>
<sequence>MTPSIGGWCPGRCEAQEIDSGVYMLRIADYRVKFFDSVWEVPEGVTYNAYLVAGPEKLVLVGLAERRHAAALLELLRRAAGPRDLDAVVLQHTSHLAAAEHLLREAGGVRLYTLPGLGEPPGLRAAVLEPGEGISLGGGWRLFLPTGQPPWPGGILVLEPHGLVFTGDLFSGYSTPPIMVDREDVELFSYYTYFMRKYFATVIGPYRGRLQRLLEKLAALGPRLLAPLHGLALEARAAEALQLYTGWARGRLDPGKAVAVYLDLDSGPVAEAVERLAEALEEKDVDVAVYGFTETRRPNISEILGDAVDAAYIVMGFGRPWDGGAPPPLSFLVNLLCSHAASRQRLLILHGPGATSPAALLAARLQACGMEALGALEPRGDWLHRALGKLLSGPG</sequence>
<proteinExistence type="predicted"/>
<reference evidence="2 3" key="1">
    <citation type="submission" date="2015-11" db="EMBL/GenBank/DDBJ databases">
        <title>Genome sequence of Pyrodictium occultum PL-19, a marine hyperthermophilic archaeon isolated from Volcano, Italy.</title>
        <authorList>
            <person name="Utturkar S."/>
            <person name="Huber H."/>
            <person name="Leptihn S."/>
            <person name="Brown S."/>
            <person name="Stetter K.O."/>
            <person name="Podar M."/>
        </authorList>
    </citation>
    <scope>NUCLEOTIDE SEQUENCE [LARGE SCALE GENOMIC DNA]</scope>
    <source>
        <strain evidence="2 3">PL-19</strain>
    </source>
</reference>
<dbReference type="EMBL" id="LNTB01000001">
    <property type="protein sequence ID" value="KSW12464.1"/>
    <property type="molecule type" value="Genomic_DNA"/>
</dbReference>
<evidence type="ECO:0000313" key="3">
    <source>
        <dbReference type="Proteomes" id="UP000053352"/>
    </source>
</evidence>
<dbReference type="Proteomes" id="UP000053352">
    <property type="component" value="Unassembled WGS sequence"/>
</dbReference>
<dbReference type="PANTHER" id="PTHR43717">
    <property type="entry name" value="ANAEROBIC NITRIC OXIDE REDUCTASE FLAVORUBREDOXIN"/>
    <property type="match status" value="1"/>
</dbReference>
<organism evidence="2 3">
    <name type="scientific">Pyrodictium occultum</name>
    <dbReference type="NCBI Taxonomy" id="2309"/>
    <lineage>
        <taxon>Archaea</taxon>
        <taxon>Thermoproteota</taxon>
        <taxon>Thermoprotei</taxon>
        <taxon>Desulfurococcales</taxon>
        <taxon>Pyrodictiaceae</taxon>
        <taxon>Pyrodictium</taxon>
    </lineage>
</organism>
<dbReference type="SMART" id="SM00849">
    <property type="entry name" value="Lactamase_B"/>
    <property type="match status" value="1"/>
</dbReference>
<name>A0A0V8RWN8_PYROC</name>
<dbReference type="AlphaFoldDB" id="A0A0V8RWN8"/>
<evidence type="ECO:0000259" key="1">
    <source>
        <dbReference type="SMART" id="SM00849"/>
    </source>
</evidence>
<dbReference type="OrthoDB" id="6433at2157"/>
<protein>
    <recommendedName>
        <fullName evidence="1">Metallo-beta-lactamase domain-containing protein</fullName>
    </recommendedName>
</protein>
<dbReference type="RefSeq" id="WP_058371148.1">
    <property type="nucleotide sequence ID" value="NZ_LNTB01000001.1"/>
</dbReference>
<dbReference type="Gene3D" id="3.40.50.360">
    <property type="match status" value="1"/>
</dbReference>
<dbReference type="PANTHER" id="PTHR43717:SF1">
    <property type="entry name" value="ANAEROBIC NITRIC OXIDE REDUCTASE FLAVORUBREDOXIN"/>
    <property type="match status" value="1"/>
</dbReference>
<dbReference type="InterPro" id="IPR001279">
    <property type="entry name" value="Metallo-B-lactamas"/>
</dbReference>
<dbReference type="STRING" id="2309.CF15_07010"/>
<evidence type="ECO:0000313" key="2">
    <source>
        <dbReference type="EMBL" id="KSW12464.1"/>
    </source>
</evidence>
<gene>
    <name evidence="2" type="ORF">CF15_07010</name>
</gene>
<dbReference type="InterPro" id="IPR036866">
    <property type="entry name" value="RibonucZ/Hydroxyglut_hydro"/>
</dbReference>
<dbReference type="SUPFAM" id="SSF52218">
    <property type="entry name" value="Flavoproteins"/>
    <property type="match status" value="1"/>
</dbReference>
<dbReference type="InterPro" id="IPR029039">
    <property type="entry name" value="Flavoprotein-like_sf"/>
</dbReference>
<accession>A0A0V8RWN8</accession>
<dbReference type="Gene3D" id="3.60.15.10">
    <property type="entry name" value="Ribonuclease Z/Hydroxyacylglutathione hydrolase-like"/>
    <property type="match status" value="1"/>
</dbReference>
<comment type="caution">
    <text evidence="2">The sequence shown here is derived from an EMBL/GenBank/DDBJ whole genome shotgun (WGS) entry which is preliminary data.</text>
</comment>
<dbReference type="SUPFAM" id="SSF56281">
    <property type="entry name" value="Metallo-hydrolase/oxidoreductase"/>
    <property type="match status" value="1"/>
</dbReference>
<feature type="domain" description="Metallo-beta-lactamase" evidence="1">
    <location>
        <begin position="46"/>
        <end position="229"/>
    </location>
</feature>